<evidence type="ECO:0000313" key="1">
    <source>
        <dbReference type="EMBL" id="MCD2191886.1"/>
    </source>
</evidence>
<protein>
    <submittedName>
        <fullName evidence="1">DUF1800 domain-containing protein</fullName>
    </submittedName>
</protein>
<keyword evidence="2" id="KW-1185">Reference proteome</keyword>
<accession>A0ABS8P0W4</accession>
<evidence type="ECO:0000313" key="2">
    <source>
        <dbReference type="Proteomes" id="UP001199469"/>
    </source>
</evidence>
<dbReference type="EMBL" id="JAJNDB010000001">
    <property type="protein sequence ID" value="MCD2191886.1"/>
    <property type="molecule type" value="Genomic_DNA"/>
</dbReference>
<name>A0ABS8P0W4_9PSEU</name>
<dbReference type="Pfam" id="PF08811">
    <property type="entry name" value="DUF1800"/>
    <property type="match status" value="1"/>
</dbReference>
<gene>
    <name evidence="1" type="ORF">LQ327_00590</name>
</gene>
<comment type="caution">
    <text evidence="1">The sequence shown here is derived from an EMBL/GenBank/DDBJ whole genome shotgun (WGS) entry which is preliminary data.</text>
</comment>
<reference evidence="1 2" key="1">
    <citation type="submission" date="2021-11" db="EMBL/GenBank/DDBJ databases">
        <title>Draft genome sequence of Actinomycetospora sp. SF1 isolated from the rhizosphere soil.</title>
        <authorList>
            <person name="Duangmal K."/>
            <person name="Chantavorakit T."/>
        </authorList>
    </citation>
    <scope>NUCLEOTIDE SEQUENCE [LARGE SCALE GENOMIC DNA]</scope>
    <source>
        <strain evidence="1 2">TBRC 5722</strain>
    </source>
</reference>
<dbReference type="Proteomes" id="UP001199469">
    <property type="component" value="Unassembled WGS sequence"/>
</dbReference>
<dbReference type="RefSeq" id="WP_230729581.1">
    <property type="nucleotide sequence ID" value="NZ_JAJNDB010000001.1"/>
</dbReference>
<sequence>MTVVPDAVATRRLLDRFGFGARPGELSAAVGQGFAATLDAMLAPAPSDPGVAATPPPALTSIANRGKAGTPAQKAAQQERAQGQNALTRWWLDRMWAAERSLPERLTWFWHGHFATSAQKVNQPAYLLTQNESLRRLGSGDFRSLAQAMIVDPAMLVWLDGRTNRVGSPNENLGREFMELFSLGVGHYTETDVREAARALTGWTVNASTGTARLVARRQDTGPKTILGQTAAFDAPSFVNMVVARPESAAFVAGRLWFRLVSTTPPPPGVLAQLTAAYGPGRDLGALLRAIATSAPFHDSATTLVKQPVEWAIGLMRAVGTRPSSVTTAPRARPVAATAAARADPVHQHLQALGQVPFLPPSVGGWPGGTSWLTPSAQLDRLALAQAVIAHAAIPPGPTGPNAQIDWARQVLGVDAFGPRSTDALRDVAGGDPRSVLTVAALTPEYVIST</sequence>
<proteinExistence type="predicted"/>
<organism evidence="1 2">
    <name type="scientific">Actinomycetospora endophytica</name>
    <dbReference type="NCBI Taxonomy" id="2291215"/>
    <lineage>
        <taxon>Bacteria</taxon>
        <taxon>Bacillati</taxon>
        <taxon>Actinomycetota</taxon>
        <taxon>Actinomycetes</taxon>
        <taxon>Pseudonocardiales</taxon>
        <taxon>Pseudonocardiaceae</taxon>
        <taxon>Actinomycetospora</taxon>
    </lineage>
</organism>
<dbReference type="InterPro" id="IPR014917">
    <property type="entry name" value="DUF1800"/>
</dbReference>